<gene>
    <name evidence="1" type="ORF">EhV237</name>
</gene>
<dbReference type="KEGG" id="vg:3654887"/>
<evidence type="ECO:0000313" key="2">
    <source>
        <dbReference type="Proteomes" id="UP000000863"/>
    </source>
</evidence>
<proteinExistence type="predicted"/>
<reference evidence="1 2" key="1">
    <citation type="journal article" date="2005" name="Science">
        <title>Complete genome sequence and lytic phase transcription profile of a Coccolithovirus.</title>
        <authorList>
            <person name="Wilson W.H."/>
            <person name="Schroeder D.C."/>
            <person name="Allen M.J."/>
            <person name="Holden M.T.G."/>
            <person name="Parkhill J."/>
            <person name="Barrell B.G."/>
            <person name="Churcher C."/>
            <person name="Hamlin N."/>
            <person name="Mungall K."/>
            <person name="Norbertczak H."/>
            <person name="Quail M.A."/>
            <person name="Price C."/>
            <person name="Rabbinowitsch E."/>
            <person name="Walker D."/>
            <person name="Craigon M."/>
            <person name="Roy D."/>
            <person name="Ghazal P."/>
        </authorList>
    </citation>
    <scope>NUCLEOTIDE SEQUENCE [LARGE SCALE GENOMIC DNA]</scope>
    <source>
        <strain evidence="2">Isolate United Kingdom/English Channel/1999</strain>
    </source>
</reference>
<sequence>MGMVMLTFVNAMSSLNYMMSANYTVDCEWFDPENTIDRMQRMFLQKFDRNDVSFSNLTCTDRDKTKGHVIVNLIIDDPDPKYLYWDFVNTFKLQKRPSIVQYHHKTKPTGSYFMSTTPCASHIDNPDTCRNASTNLHVEYVGSLVNLRDGNKYPEGCFYKRPYVFYNPYPSSVSADIYYLDVCN</sequence>
<dbReference type="EMBL" id="AJ890364">
    <property type="protein sequence ID" value="CAI65661.1"/>
    <property type="molecule type" value="Genomic_DNA"/>
</dbReference>
<keyword evidence="2" id="KW-1185">Reference proteome</keyword>
<protein>
    <submittedName>
        <fullName evidence="1">Uncharacterized protein</fullName>
    </submittedName>
</protein>
<dbReference type="GeneID" id="3654887"/>
<evidence type="ECO:0000313" key="1">
    <source>
        <dbReference type="EMBL" id="CAI65661.1"/>
    </source>
</evidence>
<dbReference type="Proteomes" id="UP000000863">
    <property type="component" value="Segment"/>
</dbReference>
<organismHost>
    <name type="scientific">Emiliania huxleyi</name>
    <name type="common">Coccolithophore</name>
    <name type="synonym">Pontosphaera huxleyi</name>
    <dbReference type="NCBI Taxonomy" id="2903"/>
</organismHost>
<dbReference type="RefSeq" id="YP_293992.1">
    <property type="nucleotide sequence ID" value="NC_007346.1"/>
</dbReference>
<organism evidence="1 2">
    <name type="scientific">Emiliania huxleyi virus 86 (isolate United Kingdom/English Channel/1999)</name>
    <name type="common">EhV-86</name>
    <dbReference type="NCBI Taxonomy" id="654925"/>
    <lineage>
        <taxon>Viruses</taxon>
        <taxon>Varidnaviria</taxon>
        <taxon>Bamfordvirae</taxon>
        <taxon>Nucleocytoviricota</taxon>
        <taxon>Megaviricetes</taxon>
        <taxon>Algavirales</taxon>
        <taxon>Phycodnaviridae</taxon>
        <taxon>Coccolithovirus</taxon>
        <taxon>Coccolithovirus huxleyi</taxon>
        <taxon>Emiliania huxleyi virus 86</taxon>
    </lineage>
</organism>
<accession>Q4A2P5</accession>
<name>Q4A2P5_EHV8U</name>